<dbReference type="EMBL" id="FNNZ01000025">
    <property type="protein sequence ID" value="SDX42501.1"/>
    <property type="molecule type" value="Genomic_DNA"/>
</dbReference>
<gene>
    <name evidence="3" type="ORF">SAMN05421783_12546</name>
</gene>
<dbReference type="InterPro" id="IPR057666">
    <property type="entry name" value="DrpA_SLOG"/>
</dbReference>
<dbReference type="RefSeq" id="WP_245731964.1">
    <property type="nucleotide sequence ID" value="NZ_FNNZ01000025.1"/>
</dbReference>
<dbReference type="SUPFAM" id="SSF102405">
    <property type="entry name" value="MCP/YpsA-like"/>
    <property type="match status" value="1"/>
</dbReference>
<feature type="domain" description="Smf/DprA SLOG" evidence="2">
    <location>
        <begin position="23"/>
        <end position="212"/>
    </location>
</feature>
<dbReference type="Gene3D" id="3.40.50.450">
    <property type="match status" value="1"/>
</dbReference>
<dbReference type="GO" id="GO:0009294">
    <property type="term" value="P:DNA-mediated transformation"/>
    <property type="evidence" value="ECO:0007669"/>
    <property type="project" value="InterPro"/>
</dbReference>
<accession>A0A1H3BL64</accession>
<dbReference type="AlphaFoldDB" id="A0A1H3BL64"/>
<dbReference type="STRING" id="1058.SAMN05421783_12546"/>
<comment type="similarity">
    <text evidence="1">Belongs to the DprA/Smf family.</text>
</comment>
<proteinExistence type="inferred from homology"/>
<evidence type="ECO:0000256" key="1">
    <source>
        <dbReference type="ARBA" id="ARBA00006525"/>
    </source>
</evidence>
<evidence type="ECO:0000313" key="4">
    <source>
        <dbReference type="Proteomes" id="UP000198816"/>
    </source>
</evidence>
<dbReference type="PANTHER" id="PTHR43022:SF1">
    <property type="entry name" value="PROTEIN SMF"/>
    <property type="match status" value="1"/>
</dbReference>
<protein>
    <submittedName>
        <fullName evidence="3">DNA processing protein</fullName>
    </submittedName>
</protein>
<name>A0A1H3BL64_THIRO</name>
<reference evidence="4" key="1">
    <citation type="submission" date="2016-10" db="EMBL/GenBank/DDBJ databases">
        <authorList>
            <person name="Varghese N."/>
            <person name="Submissions S."/>
        </authorList>
    </citation>
    <scope>NUCLEOTIDE SEQUENCE [LARGE SCALE GENOMIC DNA]</scope>
    <source>
        <strain evidence="4">DSM 217</strain>
    </source>
</reference>
<keyword evidence="4" id="KW-1185">Reference proteome</keyword>
<dbReference type="Pfam" id="PF02481">
    <property type="entry name" value="DNA_processg_A"/>
    <property type="match status" value="1"/>
</dbReference>
<evidence type="ECO:0000313" key="3">
    <source>
        <dbReference type="EMBL" id="SDX42501.1"/>
    </source>
</evidence>
<dbReference type="Proteomes" id="UP000198816">
    <property type="component" value="Unassembled WGS sequence"/>
</dbReference>
<organism evidence="3 4">
    <name type="scientific">Thiocapsa roseopersicina</name>
    <dbReference type="NCBI Taxonomy" id="1058"/>
    <lineage>
        <taxon>Bacteria</taxon>
        <taxon>Pseudomonadati</taxon>
        <taxon>Pseudomonadota</taxon>
        <taxon>Gammaproteobacteria</taxon>
        <taxon>Chromatiales</taxon>
        <taxon>Chromatiaceae</taxon>
        <taxon>Thiocapsa</taxon>
    </lineage>
</organism>
<sequence length="235" mass="24979">MLPKYMNPATYTPDQLLGPLNAVERKHAPEHLYVAGDLGILQSGARVAIVGARQASPAGLARARKLAARLVREGAVVVSGLALGIDTAAHTAAIAAGGRTIAVIGTPLERAYPRENELLQARIASDHLLVSQFPPGTKTQRFHFPQRNRTMALISDATVIIEAGETSGSLSQGWEALRLGRLLYITHAVARDPALKWPASMLDYGARILSSASLGDFLDALPPREPVSVNAAVPF</sequence>
<dbReference type="InterPro" id="IPR003488">
    <property type="entry name" value="DprA"/>
</dbReference>
<dbReference type="PANTHER" id="PTHR43022">
    <property type="entry name" value="PROTEIN SMF"/>
    <property type="match status" value="1"/>
</dbReference>
<evidence type="ECO:0000259" key="2">
    <source>
        <dbReference type="Pfam" id="PF02481"/>
    </source>
</evidence>